<evidence type="ECO:0000313" key="4">
    <source>
        <dbReference type="Proteomes" id="UP001175001"/>
    </source>
</evidence>
<comment type="caution">
    <text evidence="3">The sequence shown here is derived from an EMBL/GenBank/DDBJ whole genome shotgun (WGS) entry which is preliminary data.</text>
</comment>
<proteinExistence type="predicted"/>
<feature type="region of interest" description="Disordered" evidence="1">
    <location>
        <begin position="38"/>
        <end position="78"/>
    </location>
</feature>
<feature type="compositionally biased region" description="Basic residues" evidence="1">
    <location>
        <begin position="50"/>
        <end position="60"/>
    </location>
</feature>
<name>A0AA39Y064_9PEZI</name>
<sequence length="842" mass="94696">MLSGFVISSYEQYKEDTNVIAAWLASTASRCGYSVDLLRPSPTTSQSAPRSRRLKGKARKQAKEAEEQPTENTASPIKPSYTIATKDFVALAEFIAGSTKPPVKVPQSIATVLNRAIKVRKKHAQTLVSQQDRTKDDKDSDKRHSYFVGILEHVKSILQPYFSHADAEKIKAAGEIDTVTNPFSHLTVSEPSEAFINAPDIAQPSQASPDYQSEQPQDFDEACTVFTLILEDFNRLRTAIAKTWVAYKIGMCDIVAASITTNTALEFARLLEEDVESLFEKHGGAERMLMSWYMATCWAQGQDPNHRSQPDDALNFQVYDAVTPFMWPTYQLLRAFVKLVGPTNIPIYREGFYGTYNPSSDRRKKSARQKHQEDTVVLMQILPEFALLCRMRGNVPVEDELVRGLRAAFNTKKISLSTVLAVQVYLDIHHRMRDQVYRGLIDMEKTANHILGSIDQHDKFHASMTIDTWPRSNDEFFRLIKYRIETWVKGDPIREASLRYRRPPPSDRHLLSKHPLLCGLIAYGLKMDFNEAGIALANAWGATACCAHLYNAVRQTGLLQSSWKDMDIMSVVAEMDAMPTSARAEASPEIFLQRFMLSMGYSAANFAHQGGRKHKRPQVSRSGPRGLKAKAGVAEAFRARYSSGGGTAGNSTHEEVRALLGKLNAWEEDADMSDEETFETEEGEKQQFGLVKSVKTRDKNAARMHQQAIGKLTVEELLEKLRNALQGEVLELSFDYALLHRFCWRLLRTVKDTCAEELRQIYGPSYIEKESELPFIVGYILHASVARNQAANYPVFESRRTGSTNSQLLDKVAHELEGMIAAGAGSMVAKVLEKQYNIFFEE</sequence>
<evidence type="ECO:0000259" key="2">
    <source>
        <dbReference type="Pfam" id="PF20253"/>
    </source>
</evidence>
<dbReference type="InterPro" id="IPR046539">
    <property type="entry name" value="DUF6604"/>
</dbReference>
<dbReference type="Proteomes" id="UP001175001">
    <property type="component" value="Unassembled WGS sequence"/>
</dbReference>
<accession>A0AA39Y064</accession>
<protein>
    <recommendedName>
        <fullName evidence="2">DUF6604 domain-containing protein</fullName>
    </recommendedName>
</protein>
<dbReference type="PANTHER" id="PTHR38795:SF1">
    <property type="entry name" value="DUF6604 DOMAIN-CONTAINING PROTEIN"/>
    <property type="match status" value="1"/>
</dbReference>
<keyword evidence="4" id="KW-1185">Reference proteome</keyword>
<reference evidence="3" key="1">
    <citation type="submission" date="2023-06" db="EMBL/GenBank/DDBJ databases">
        <title>Multi-omics analyses reveal the molecular pathogenesis toolkit of Lasiodiplodia hormozganensis, a cross-kingdom pathogen.</title>
        <authorList>
            <person name="Felix C."/>
            <person name="Meneses R."/>
            <person name="Goncalves M.F.M."/>
            <person name="Tilleman L."/>
            <person name="Duarte A.S."/>
            <person name="Jorrin-Novo J.V."/>
            <person name="Van De Peer Y."/>
            <person name="Deforce D."/>
            <person name="Van Nieuwerburgh F."/>
            <person name="Esteves A.C."/>
            <person name="Alves A."/>
        </authorList>
    </citation>
    <scope>NUCLEOTIDE SEQUENCE</scope>
    <source>
        <strain evidence="3">CBS 339.90</strain>
    </source>
</reference>
<dbReference type="AlphaFoldDB" id="A0AA39Y064"/>
<dbReference type="PANTHER" id="PTHR38795">
    <property type="entry name" value="DUF6604 DOMAIN-CONTAINING PROTEIN"/>
    <property type="match status" value="1"/>
</dbReference>
<dbReference type="EMBL" id="JAUJDW010000072">
    <property type="protein sequence ID" value="KAK0642522.1"/>
    <property type="molecule type" value="Genomic_DNA"/>
</dbReference>
<gene>
    <name evidence="3" type="ORF">DIS24_g8937</name>
</gene>
<evidence type="ECO:0000256" key="1">
    <source>
        <dbReference type="SAM" id="MobiDB-lite"/>
    </source>
</evidence>
<evidence type="ECO:0000313" key="3">
    <source>
        <dbReference type="EMBL" id="KAK0642522.1"/>
    </source>
</evidence>
<feature type="region of interest" description="Disordered" evidence="1">
    <location>
        <begin position="608"/>
        <end position="627"/>
    </location>
</feature>
<dbReference type="Pfam" id="PF20253">
    <property type="entry name" value="DUF6604"/>
    <property type="match status" value="1"/>
</dbReference>
<organism evidence="3 4">
    <name type="scientific">Lasiodiplodia hormozganensis</name>
    <dbReference type="NCBI Taxonomy" id="869390"/>
    <lineage>
        <taxon>Eukaryota</taxon>
        <taxon>Fungi</taxon>
        <taxon>Dikarya</taxon>
        <taxon>Ascomycota</taxon>
        <taxon>Pezizomycotina</taxon>
        <taxon>Dothideomycetes</taxon>
        <taxon>Dothideomycetes incertae sedis</taxon>
        <taxon>Botryosphaeriales</taxon>
        <taxon>Botryosphaeriaceae</taxon>
        <taxon>Lasiodiplodia</taxon>
    </lineage>
</organism>
<feature type="domain" description="DUF6604" evidence="2">
    <location>
        <begin position="12"/>
        <end position="276"/>
    </location>
</feature>